<protein>
    <submittedName>
        <fullName evidence="2">Uncharacterized protein</fullName>
    </submittedName>
</protein>
<dbReference type="EMBL" id="SMBU01000037">
    <property type="protein sequence ID" value="TCU88961.1"/>
    <property type="molecule type" value="Genomic_DNA"/>
</dbReference>
<dbReference type="AlphaFoldDB" id="A0A4R3UIS6"/>
<reference evidence="2 3" key="1">
    <citation type="submission" date="2019-03" db="EMBL/GenBank/DDBJ databases">
        <title>Genomic Encyclopedia of Type Strains, Phase IV (KMG-IV): sequencing the most valuable type-strain genomes for metagenomic binning, comparative biology and taxonomic classification.</title>
        <authorList>
            <person name="Goeker M."/>
        </authorList>
    </citation>
    <scope>NUCLEOTIDE SEQUENCE [LARGE SCALE GENOMIC DNA]</scope>
    <source>
        <strain evidence="2 3">DSM 654</strain>
    </source>
</reference>
<gene>
    <name evidence="2" type="ORF">EV671_103743</name>
</gene>
<organism evidence="2 3">
    <name type="scientific">Roseateles saccharophilus</name>
    <name type="common">Pseudomonas saccharophila</name>
    <dbReference type="NCBI Taxonomy" id="304"/>
    <lineage>
        <taxon>Bacteria</taxon>
        <taxon>Pseudomonadati</taxon>
        <taxon>Pseudomonadota</taxon>
        <taxon>Betaproteobacteria</taxon>
        <taxon>Burkholderiales</taxon>
        <taxon>Sphaerotilaceae</taxon>
        <taxon>Roseateles</taxon>
    </lineage>
</organism>
<keyword evidence="3" id="KW-1185">Reference proteome</keyword>
<proteinExistence type="predicted"/>
<dbReference type="Proteomes" id="UP000295110">
    <property type="component" value="Unassembled WGS sequence"/>
</dbReference>
<comment type="caution">
    <text evidence="2">The sequence shown here is derived from an EMBL/GenBank/DDBJ whole genome shotgun (WGS) entry which is preliminary data.</text>
</comment>
<keyword evidence="1" id="KW-0472">Membrane</keyword>
<evidence type="ECO:0000313" key="3">
    <source>
        <dbReference type="Proteomes" id="UP000295110"/>
    </source>
</evidence>
<keyword evidence="1" id="KW-0812">Transmembrane</keyword>
<sequence>MEWVPAVFIAFKVSVLGIGMFLAIKWHYDKAKKEKGPASQRAVLWAGGKVLVVFVLLLAALLSLAFGLGSMLSIDLTPP</sequence>
<evidence type="ECO:0000256" key="1">
    <source>
        <dbReference type="SAM" id="Phobius"/>
    </source>
</evidence>
<evidence type="ECO:0000313" key="2">
    <source>
        <dbReference type="EMBL" id="TCU88961.1"/>
    </source>
</evidence>
<feature type="transmembrane region" description="Helical" evidence="1">
    <location>
        <begin position="49"/>
        <end position="74"/>
    </location>
</feature>
<dbReference type="RefSeq" id="WP_415840493.1">
    <property type="nucleotide sequence ID" value="NZ_CBCSGL010000042.1"/>
</dbReference>
<keyword evidence="1" id="KW-1133">Transmembrane helix</keyword>
<accession>A0A4R3UIS6</accession>
<name>A0A4R3UIS6_ROSSA</name>
<feature type="transmembrane region" description="Helical" evidence="1">
    <location>
        <begin position="6"/>
        <end position="28"/>
    </location>
</feature>